<reference evidence="2 3" key="1">
    <citation type="journal article" date="2016" name="Plant Pathol.">
        <title>Genetic characterization of strains named as Xanthomonas axonopodis pv. dieffenbachiae leads to a taxonomic revision of the X. axonopodis species complex.</title>
        <authorList>
            <person name="Constantin E.C."/>
            <person name="Cleenwerck I."/>
            <person name="Maes M."/>
            <person name="Baeyen S."/>
            <person name="Van Malderghem C."/>
            <person name="De Vos P."/>
            <person name="Cottyn B."/>
        </authorList>
    </citation>
    <scope>NUCLEOTIDE SEQUENCE [LARGE SCALE GENOMIC DNA]</scope>
    <source>
        <strain evidence="2 3">LMG 25940</strain>
    </source>
</reference>
<evidence type="ECO:0000259" key="1">
    <source>
        <dbReference type="Pfam" id="PF22322"/>
    </source>
</evidence>
<name>A0A1V9GSW0_9XANT</name>
<evidence type="ECO:0000313" key="3">
    <source>
        <dbReference type="Proteomes" id="UP000050546"/>
    </source>
</evidence>
<sequence>MVDITDPKGAKREIEQEAYRHYEQLSGITLAKRPDGTFQSQGHNDQLDAFRHAYTSGRVTQLALGQQWIARKFGDEAEIGPAHPNDPYEHRMDLWNNEAGRRLGDQTARQDALARQAYEALRHGDLAAGLNDPRLRQLFPDDPRLACPQGDPERDLVTSSDVDRINKDVSRLQDQAHDRFPDTHPDRAYFNTLRGQLPASVSDTKVAEVMIAAKQAGVERVDQLAGVVLRDDHIFVAGKTPGFRVQVDATTPAPDMRQSLYMADQQNAVHAYDQAQSQAAQHAPAPGR</sequence>
<proteinExistence type="predicted"/>
<dbReference type="InterPro" id="IPR054246">
    <property type="entry name" value="DUF6973"/>
</dbReference>
<dbReference type="Pfam" id="PF22322">
    <property type="entry name" value="DUF6973"/>
    <property type="match status" value="1"/>
</dbReference>
<reference evidence="2 3" key="2">
    <citation type="journal article" date="2017" name="Plant Pathol.">
        <title>Pathogenicity and virulence gene content of Xanthomonas strains infecting Araceae, formerly known as Xanthomonas axonopodis pv. dieffenbachiae.</title>
        <authorList>
            <person name="Constantin E.C."/>
            <person name="Haegeman A."/>
            <person name="Van Vaerenbergh J."/>
            <person name="Baeyen S."/>
            <person name="Van Malderghem C."/>
            <person name="Maes M."/>
            <person name="Cottyn B."/>
        </authorList>
    </citation>
    <scope>NUCLEOTIDE SEQUENCE [LARGE SCALE GENOMIC DNA]</scope>
    <source>
        <strain evidence="2 3">LMG 25940</strain>
    </source>
</reference>
<dbReference type="EMBL" id="JPYI02000103">
    <property type="protein sequence ID" value="OQP73740.1"/>
    <property type="molecule type" value="Genomic_DNA"/>
</dbReference>
<dbReference type="RefSeq" id="WP_057679881.1">
    <property type="nucleotide sequence ID" value="NZ_JAGHVR010000015.1"/>
</dbReference>
<accession>A0A1V9GSW0</accession>
<dbReference type="Proteomes" id="UP000050546">
    <property type="component" value="Unassembled WGS sequence"/>
</dbReference>
<evidence type="ECO:0000313" key="2">
    <source>
        <dbReference type="EMBL" id="OQP73740.1"/>
    </source>
</evidence>
<dbReference type="STRING" id="1437877.GCA_001564415_02725"/>
<protein>
    <recommendedName>
        <fullName evidence="1">DUF6973 domain-containing protein</fullName>
    </recommendedName>
</protein>
<gene>
    <name evidence="2" type="ORF">IM53_021550</name>
</gene>
<organism evidence="2 3">
    <name type="scientific">Xanthomonas phaseoli pv. dieffenbachiae</name>
    <dbReference type="NCBI Taxonomy" id="92828"/>
    <lineage>
        <taxon>Bacteria</taxon>
        <taxon>Pseudomonadati</taxon>
        <taxon>Pseudomonadota</taxon>
        <taxon>Gammaproteobacteria</taxon>
        <taxon>Lysobacterales</taxon>
        <taxon>Lysobacteraceae</taxon>
        <taxon>Xanthomonas</taxon>
    </lineage>
</organism>
<feature type="domain" description="DUF6973" evidence="1">
    <location>
        <begin position="38"/>
        <end position="111"/>
    </location>
</feature>
<comment type="caution">
    <text evidence="2">The sequence shown here is derived from an EMBL/GenBank/DDBJ whole genome shotgun (WGS) entry which is preliminary data.</text>
</comment>
<dbReference type="AlphaFoldDB" id="A0A1V9GSW0"/>